<keyword evidence="3" id="KW-1185">Reference proteome</keyword>
<name>A0ABS8UYU5_DATST</name>
<evidence type="ECO:0000313" key="3">
    <source>
        <dbReference type="Proteomes" id="UP000823775"/>
    </source>
</evidence>
<dbReference type="EMBL" id="JACEIK010002889">
    <property type="protein sequence ID" value="MCD9639310.1"/>
    <property type="molecule type" value="Genomic_DNA"/>
</dbReference>
<dbReference type="Proteomes" id="UP000823775">
    <property type="component" value="Unassembled WGS sequence"/>
</dbReference>
<proteinExistence type="predicted"/>
<organism evidence="2 3">
    <name type="scientific">Datura stramonium</name>
    <name type="common">Jimsonweed</name>
    <name type="synonym">Common thornapple</name>
    <dbReference type="NCBI Taxonomy" id="4076"/>
    <lineage>
        <taxon>Eukaryota</taxon>
        <taxon>Viridiplantae</taxon>
        <taxon>Streptophyta</taxon>
        <taxon>Embryophyta</taxon>
        <taxon>Tracheophyta</taxon>
        <taxon>Spermatophyta</taxon>
        <taxon>Magnoliopsida</taxon>
        <taxon>eudicotyledons</taxon>
        <taxon>Gunneridae</taxon>
        <taxon>Pentapetalae</taxon>
        <taxon>asterids</taxon>
        <taxon>lamiids</taxon>
        <taxon>Solanales</taxon>
        <taxon>Solanaceae</taxon>
        <taxon>Solanoideae</taxon>
        <taxon>Datureae</taxon>
        <taxon>Datura</taxon>
    </lineage>
</organism>
<accession>A0ABS8UYU5</accession>
<feature type="transmembrane region" description="Helical" evidence="1">
    <location>
        <begin position="12"/>
        <end position="30"/>
    </location>
</feature>
<keyword evidence="1" id="KW-0472">Membrane</keyword>
<evidence type="ECO:0000313" key="2">
    <source>
        <dbReference type="EMBL" id="MCD9639310.1"/>
    </source>
</evidence>
<keyword evidence="1" id="KW-0812">Transmembrane</keyword>
<gene>
    <name evidence="2" type="ORF">HAX54_023740</name>
</gene>
<keyword evidence="1" id="KW-1133">Transmembrane helix</keyword>
<protein>
    <submittedName>
        <fullName evidence="2">Uncharacterized protein</fullName>
    </submittedName>
</protein>
<comment type="caution">
    <text evidence="2">The sequence shown here is derived from an EMBL/GenBank/DDBJ whole genome shotgun (WGS) entry which is preliminary data.</text>
</comment>
<reference evidence="2 3" key="1">
    <citation type="journal article" date="2021" name="BMC Genomics">
        <title>Datura genome reveals duplications of psychoactive alkaloid biosynthetic genes and high mutation rate following tissue culture.</title>
        <authorList>
            <person name="Rajewski A."/>
            <person name="Carter-House D."/>
            <person name="Stajich J."/>
            <person name="Litt A."/>
        </authorList>
    </citation>
    <scope>NUCLEOTIDE SEQUENCE [LARGE SCALE GENOMIC DNA]</scope>
    <source>
        <strain evidence="2">AR-01</strain>
    </source>
</reference>
<sequence>MSRNSGKNRESGGGGERVLAAAFIILFYILQDKELSKNIIDDREISRRESSAQDLQDEFSDLLMFVVLIS</sequence>
<evidence type="ECO:0000256" key="1">
    <source>
        <dbReference type="SAM" id="Phobius"/>
    </source>
</evidence>